<dbReference type="EMBL" id="KN882118">
    <property type="protein sequence ID" value="KIY43098.1"/>
    <property type="molecule type" value="Genomic_DNA"/>
</dbReference>
<dbReference type="InterPro" id="IPR000340">
    <property type="entry name" value="Dual-sp_phosphatase_cat-dom"/>
</dbReference>
<organism evidence="7 8">
    <name type="scientific">Fistulina hepatica ATCC 64428</name>
    <dbReference type="NCBI Taxonomy" id="1128425"/>
    <lineage>
        <taxon>Eukaryota</taxon>
        <taxon>Fungi</taxon>
        <taxon>Dikarya</taxon>
        <taxon>Basidiomycota</taxon>
        <taxon>Agaricomycotina</taxon>
        <taxon>Agaricomycetes</taxon>
        <taxon>Agaricomycetidae</taxon>
        <taxon>Agaricales</taxon>
        <taxon>Fistulinaceae</taxon>
        <taxon>Fistulina</taxon>
    </lineage>
</organism>
<dbReference type="PROSITE" id="PS50054">
    <property type="entry name" value="TYR_PHOSPHATASE_DUAL"/>
    <property type="match status" value="1"/>
</dbReference>
<evidence type="ECO:0000256" key="4">
    <source>
        <dbReference type="ARBA" id="ARBA00022912"/>
    </source>
</evidence>
<dbReference type="Gene3D" id="3.90.190.10">
    <property type="entry name" value="Protein tyrosine phosphatase superfamily"/>
    <property type="match status" value="1"/>
</dbReference>
<dbReference type="EC" id="3.1.3.48" evidence="2"/>
<keyword evidence="8" id="KW-1185">Reference proteome</keyword>
<evidence type="ECO:0000256" key="1">
    <source>
        <dbReference type="ARBA" id="ARBA00008601"/>
    </source>
</evidence>
<dbReference type="InterPro" id="IPR020422">
    <property type="entry name" value="TYR_PHOSPHATASE_DUAL_dom"/>
</dbReference>
<dbReference type="SUPFAM" id="SSF52799">
    <property type="entry name" value="(Phosphotyrosine protein) phosphatases II"/>
    <property type="match status" value="1"/>
</dbReference>
<keyword evidence="3" id="KW-0378">Hydrolase</keyword>
<dbReference type="PANTHER" id="PTHR10159:SF511">
    <property type="entry name" value="DUAL SPECIFICITY PROTEIN PHOSPHATASE 1"/>
    <property type="match status" value="1"/>
</dbReference>
<reference evidence="7 8" key="1">
    <citation type="journal article" date="2015" name="Fungal Genet. Biol.">
        <title>Evolution of novel wood decay mechanisms in Agaricales revealed by the genome sequences of Fistulina hepatica and Cylindrobasidium torrendii.</title>
        <authorList>
            <person name="Floudas D."/>
            <person name="Held B.W."/>
            <person name="Riley R."/>
            <person name="Nagy L.G."/>
            <person name="Koehler G."/>
            <person name="Ransdell A.S."/>
            <person name="Younus H."/>
            <person name="Chow J."/>
            <person name="Chiniquy J."/>
            <person name="Lipzen A."/>
            <person name="Tritt A."/>
            <person name="Sun H."/>
            <person name="Haridas S."/>
            <person name="LaButti K."/>
            <person name="Ohm R.A."/>
            <person name="Kues U."/>
            <person name="Blanchette R.A."/>
            <person name="Grigoriev I.V."/>
            <person name="Minto R.E."/>
            <person name="Hibbett D.S."/>
        </authorList>
    </citation>
    <scope>NUCLEOTIDE SEQUENCE [LARGE SCALE GENOMIC DNA]</scope>
    <source>
        <strain evidence="7 8">ATCC 64428</strain>
    </source>
</reference>
<dbReference type="PROSITE" id="PS00383">
    <property type="entry name" value="TYR_PHOSPHATASE_1"/>
    <property type="match status" value="1"/>
</dbReference>
<gene>
    <name evidence="7" type="ORF">FISHEDRAFT_54161</name>
</gene>
<dbReference type="OrthoDB" id="2017893at2759"/>
<evidence type="ECO:0000259" key="5">
    <source>
        <dbReference type="PROSITE" id="PS50054"/>
    </source>
</evidence>
<evidence type="ECO:0000313" key="7">
    <source>
        <dbReference type="EMBL" id="KIY43098.1"/>
    </source>
</evidence>
<feature type="domain" description="Tyrosine-protein phosphatase" evidence="5">
    <location>
        <begin position="7"/>
        <end position="152"/>
    </location>
</feature>
<dbReference type="InterPro" id="IPR016130">
    <property type="entry name" value="Tyr_Pase_AS"/>
</dbReference>
<dbReference type="PROSITE" id="PS50056">
    <property type="entry name" value="TYR_PHOSPHATASE_2"/>
    <property type="match status" value="1"/>
</dbReference>
<dbReference type="Proteomes" id="UP000054144">
    <property type="component" value="Unassembled WGS sequence"/>
</dbReference>
<dbReference type="GO" id="GO:0017017">
    <property type="term" value="F:MAP kinase tyrosine/serine/threonine phosphatase activity"/>
    <property type="evidence" value="ECO:0007669"/>
    <property type="project" value="TreeGrafter"/>
</dbReference>
<accession>A0A0D6ZZV7</accession>
<dbReference type="GO" id="GO:0008330">
    <property type="term" value="F:protein tyrosine/threonine phosphatase activity"/>
    <property type="evidence" value="ECO:0007669"/>
    <property type="project" value="TreeGrafter"/>
</dbReference>
<proteinExistence type="inferred from homology"/>
<dbReference type="GO" id="GO:0033550">
    <property type="term" value="F:MAP kinase tyrosine phosphatase activity"/>
    <property type="evidence" value="ECO:0007669"/>
    <property type="project" value="TreeGrafter"/>
</dbReference>
<keyword evidence="4" id="KW-0904">Protein phosphatase</keyword>
<evidence type="ECO:0000256" key="2">
    <source>
        <dbReference type="ARBA" id="ARBA00013064"/>
    </source>
</evidence>
<sequence length="168" mass="18700">MVALTLIPSEILPRLFLSNYRTARDAEKLGALGITHVVSALDYTPVLPACIPPEQRLFIRVEDVPNADILKHLAQTTAFIDDALRADSSNRVLVHCFQGVSRSATIVCAYLVASTSMPADYAVKFVQTRRNIVCPNSGFRSQLKQYARRLGGPNVHRRLIKRRPTESL</sequence>
<evidence type="ECO:0000256" key="3">
    <source>
        <dbReference type="ARBA" id="ARBA00022801"/>
    </source>
</evidence>
<comment type="similarity">
    <text evidence="1">Belongs to the protein-tyrosine phosphatase family. Non-receptor class dual specificity subfamily.</text>
</comment>
<dbReference type="SMART" id="SM00195">
    <property type="entry name" value="DSPc"/>
    <property type="match status" value="1"/>
</dbReference>
<name>A0A0D6ZZV7_9AGAR</name>
<dbReference type="GO" id="GO:0005737">
    <property type="term" value="C:cytoplasm"/>
    <property type="evidence" value="ECO:0007669"/>
    <property type="project" value="TreeGrafter"/>
</dbReference>
<feature type="domain" description="Tyrosine specific protein phosphatases" evidence="6">
    <location>
        <begin position="71"/>
        <end position="130"/>
    </location>
</feature>
<dbReference type="Pfam" id="PF00782">
    <property type="entry name" value="DSPc"/>
    <property type="match status" value="1"/>
</dbReference>
<evidence type="ECO:0000259" key="6">
    <source>
        <dbReference type="PROSITE" id="PS50056"/>
    </source>
</evidence>
<dbReference type="InterPro" id="IPR029021">
    <property type="entry name" value="Prot-tyrosine_phosphatase-like"/>
</dbReference>
<dbReference type="PANTHER" id="PTHR10159">
    <property type="entry name" value="DUAL SPECIFICITY PROTEIN PHOSPHATASE"/>
    <property type="match status" value="1"/>
</dbReference>
<dbReference type="AlphaFoldDB" id="A0A0D6ZZV7"/>
<evidence type="ECO:0000313" key="8">
    <source>
        <dbReference type="Proteomes" id="UP000054144"/>
    </source>
</evidence>
<dbReference type="CDD" id="cd14498">
    <property type="entry name" value="DSP"/>
    <property type="match status" value="1"/>
</dbReference>
<protein>
    <recommendedName>
        <fullName evidence="2">protein-tyrosine-phosphatase</fullName>
        <ecNumber evidence="2">3.1.3.48</ecNumber>
    </recommendedName>
</protein>
<dbReference type="InterPro" id="IPR000387">
    <property type="entry name" value="Tyr_Pase_dom"/>
</dbReference>
<dbReference type="GO" id="GO:0043409">
    <property type="term" value="P:negative regulation of MAPK cascade"/>
    <property type="evidence" value="ECO:0007669"/>
    <property type="project" value="TreeGrafter"/>
</dbReference>